<feature type="transmembrane region" description="Helical" evidence="1">
    <location>
        <begin position="156"/>
        <end position="172"/>
    </location>
</feature>
<keyword evidence="2" id="KW-0808">Transferase</keyword>
<dbReference type="AlphaFoldDB" id="A0A7G8P7N9"/>
<keyword evidence="1" id="KW-0812">Transmembrane</keyword>
<feature type="transmembrane region" description="Helical" evidence="1">
    <location>
        <begin position="316"/>
        <end position="337"/>
    </location>
</feature>
<keyword evidence="1" id="KW-0472">Membrane</keyword>
<dbReference type="EMBL" id="CP059894">
    <property type="protein sequence ID" value="QNJ90355.1"/>
    <property type="molecule type" value="Genomic_DNA"/>
</dbReference>
<dbReference type="GO" id="GO:0016740">
    <property type="term" value="F:transferase activity"/>
    <property type="evidence" value="ECO:0007669"/>
    <property type="project" value="UniProtKB-KW"/>
</dbReference>
<feature type="transmembrane region" description="Helical" evidence="1">
    <location>
        <begin position="284"/>
        <end position="304"/>
    </location>
</feature>
<feature type="transmembrane region" description="Helical" evidence="1">
    <location>
        <begin position="204"/>
        <end position="234"/>
    </location>
</feature>
<evidence type="ECO:0000313" key="2">
    <source>
        <dbReference type="EMBL" id="QNJ90355.1"/>
    </source>
</evidence>
<organism evidence="2 3">
    <name type="scientific">Mycolicibacterium fluoranthenivorans</name>
    <dbReference type="NCBI Taxonomy" id="258505"/>
    <lineage>
        <taxon>Bacteria</taxon>
        <taxon>Bacillati</taxon>
        <taxon>Actinomycetota</taxon>
        <taxon>Actinomycetes</taxon>
        <taxon>Mycobacteriales</taxon>
        <taxon>Mycobacteriaceae</taxon>
        <taxon>Mycolicibacterium</taxon>
    </lineage>
</organism>
<evidence type="ECO:0000313" key="3">
    <source>
        <dbReference type="Proteomes" id="UP000515498"/>
    </source>
</evidence>
<protein>
    <submittedName>
        <fullName evidence="2">Glycosyltransferase family 39 protein</fullName>
    </submittedName>
</protein>
<feature type="transmembrane region" description="Helical" evidence="1">
    <location>
        <begin position="382"/>
        <end position="399"/>
    </location>
</feature>
<name>A0A7G8P7N9_9MYCO</name>
<gene>
    <name evidence="2" type="ORF">HZU40_18935</name>
</gene>
<feature type="transmembrane region" description="Helical" evidence="1">
    <location>
        <begin position="21"/>
        <end position="39"/>
    </location>
</feature>
<feature type="transmembrane region" description="Helical" evidence="1">
    <location>
        <begin position="179"/>
        <end position="198"/>
    </location>
</feature>
<feature type="transmembrane region" description="Helical" evidence="1">
    <location>
        <begin position="246"/>
        <end position="264"/>
    </location>
</feature>
<evidence type="ECO:0000256" key="1">
    <source>
        <dbReference type="SAM" id="Phobius"/>
    </source>
</evidence>
<dbReference type="Proteomes" id="UP000515498">
    <property type="component" value="Chromosome"/>
</dbReference>
<dbReference type="RefSeq" id="WP_187095402.1">
    <property type="nucleotide sequence ID" value="NZ_CP059894.1"/>
</dbReference>
<feature type="transmembrane region" description="Helical" evidence="1">
    <location>
        <begin position="108"/>
        <end position="125"/>
    </location>
</feature>
<feature type="transmembrane region" description="Helical" evidence="1">
    <location>
        <begin position="132"/>
        <end position="150"/>
    </location>
</feature>
<proteinExistence type="predicted"/>
<sequence>MDRRRRALGTELHFRFLQISTHRGVFVTLGVGIGAILAVRGLHSSFLSHDDGITMLGVTCNQGRYAGGTPTQQWGPAGMWQDYWRLRSPGCFDQIRSDMANFDIHPPLYFWALHLWFSAFGVSLPSALTLNLVFIGVTAVLIVATCRVLSVPAPVIYAVVLTWALTMATRAADVAVRQYALLGLFTALLLFLTVLWLQHNRFGYLAAMAPVVAAGILTQFLFVVPAGMVFLAIGTTLVTGRRYGELAALVASYAAAGAAFMAAAPDFIESVHRGGAQAQPFSWGALPLRAAASVAALVETFLPLDPTYHADAMSVAGWLMTAAVVIPILVMVARWWWRNRHDHHTIALTSESVPLLVFLGSWLTMVALFLTFIDPQHTMRPLYLYFLTPFLAVGLAVAAQRSDAVIRTISALFVFQLVGVTIATAVFVYLQNRGERLVPGANAAIILDSDRRGVVPATLWPVASTAQIYAASQDQLLARFPDLSGAATRELYYVSKVMLGDTYGNTVGKRKTLLKEFADRGYVVHFLGTSVAMGDTEVYRLTRG</sequence>
<feature type="transmembrane region" description="Helical" evidence="1">
    <location>
        <begin position="405"/>
        <end position="430"/>
    </location>
</feature>
<feature type="transmembrane region" description="Helical" evidence="1">
    <location>
        <begin position="352"/>
        <end position="370"/>
    </location>
</feature>
<accession>A0A7G8P7N9</accession>
<reference evidence="2 3" key="1">
    <citation type="submission" date="2020-07" db="EMBL/GenBank/DDBJ databases">
        <title>Draft genome sequence of four isobutane-metabolizing strains capable of cometabolically degrading diverse ether contaminants.</title>
        <authorList>
            <person name="Chen W."/>
            <person name="Faulkner N."/>
            <person name="Smith C."/>
            <person name="Hyman M."/>
        </authorList>
    </citation>
    <scope>NUCLEOTIDE SEQUENCE [LARGE SCALE GENOMIC DNA]</scope>
    <source>
        <strain evidence="2 3">2A</strain>
    </source>
</reference>
<keyword evidence="1" id="KW-1133">Transmembrane helix</keyword>
<dbReference type="KEGG" id="mflu:HZU40_18935"/>